<evidence type="ECO:0000313" key="2">
    <source>
        <dbReference type="EMBL" id="CAE7578380.1"/>
    </source>
</evidence>
<name>A0A812URS7_9DINO</name>
<evidence type="ECO:0000313" key="3">
    <source>
        <dbReference type="Proteomes" id="UP000604046"/>
    </source>
</evidence>
<accession>A0A812URS7</accession>
<feature type="region of interest" description="Disordered" evidence="1">
    <location>
        <begin position="251"/>
        <end position="274"/>
    </location>
</feature>
<keyword evidence="3" id="KW-1185">Reference proteome</keyword>
<dbReference type="Proteomes" id="UP000604046">
    <property type="component" value="Unassembled WGS sequence"/>
</dbReference>
<organism evidence="2 3">
    <name type="scientific">Symbiodinium natans</name>
    <dbReference type="NCBI Taxonomy" id="878477"/>
    <lineage>
        <taxon>Eukaryota</taxon>
        <taxon>Sar</taxon>
        <taxon>Alveolata</taxon>
        <taxon>Dinophyceae</taxon>
        <taxon>Suessiales</taxon>
        <taxon>Symbiodiniaceae</taxon>
        <taxon>Symbiodinium</taxon>
    </lineage>
</organism>
<dbReference type="EMBL" id="CAJNDS010002735">
    <property type="protein sequence ID" value="CAE7578380.1"/>
    <property type="molecule type" value="Genomic_DNA"/>
</dbReference>
<sequence>MRNNWQLHASLSVDHAVGFDNPEASGVSVVARTRSLDDQIRPSAKFSAYEVIWHAFQQEVAVQLRRRAPHELPQVLSELGGASSLDFFNLLTALHRVAKGARSAQVDAVAREVMDGMRRRLAGLEEGPRGNPTPRMPWLARGAWAAARLAQEPNLRESALGLLTEVKHAAVQLLDSLGEEVEPRDAAQLLWAMASWHVDCPDLLQRLSPQLRRQRPESLTPQDTSNLLWALGRLGGDAAAVAALVAAAGAQAARMEPQAGQGWEDPLPPPTPTP</sequence>
<evidence type="ECO:0000256" key="1">
    <source>
        <dbReference type="SAM" id="MobiDB-lite"/>
    </source>
</evidence>
<reference evidence="2" key="1">
    <citation type="submission" date="2021-02" db="EMBL/GenBank/DDBJ databases">
        <authorList>
            <person name="Dougan E. K."/>
            <person name="Rhodes N."/>
            <person name="Thang M."/>
            <person name="Chan C."/>
        </authorList>
    </citation>
    <scope>NUCLEOTIDE SEQUENCE</scope>
</reference>
<protein>
    <submittedName>
        <fullName evidence="2">Uncharacterized protein</fullName>
    </submittedName>
</protein>
<dbReference type="AlphaFoldDB" id="A0A812URS7"/>
<comment type="caution">
    <text evidence="2">The sequence shown here is derived from an EMBL/GenBank/DDBJ whole genome shotgun (WGS) entry which is preliminary data.</text>
</comment>
<dbReference type="OrthoDB" id="2019031at2759"/>
<proteinExistence type="predicted"/>
<gene>
    <name evidence="2" type="ORF">SNAT2548_LOCUS33002</name>
</gene>